<evidence type="ECO:0000256" key="1">
    <source>
        <dbReference type="ARBA" id="ARBA00005445"/>
    </source>
</evidence>
<feature type="domain" description="SbsA Ig-like" evidence="4">
    <location>
        <begin position="142"/>
        <end position="240"/>
    </location>
</feature>
<dbReference type="InterPro" id="IPR021884">
    <property type="entry name" value="Ice-bd_prot"/>
</dbReference>
<feature type="domain" description="SbsA Ig-like" evidence="4">
    <location>
        <begin position="558"/>
        <end position="663"/>
    </location>
</feature>
<feature type="signal peptide" evidence="3">
    <location>
        <begin position="1"/>
        <end position="24"/>
    </location>
</feature>
<dbReference type="Proteomes" id="UP000199024">
    <property type="component" value="Unassembled WGS sequence"/>
</dbReference>
<evidence type="ECO:0000313" key="6">
    <source>
        <dbReference type="Proteomes" id="UP000199024"/>
    </source>
</evidence>
<dbReference type="InterPro" id="IPR014755">
    <property type="entry name" value="Cu-Rt/internalin_Ig-like"/>
</dbReference>
<feature type="domain" description="SbsA Ig-like" evidence="4">
    <location>
        <begin position="32"/>
        <end position="138"/>
    </location>
</feature>
<feature type="chain" id="PRO_5011688230" evidence="3">
    <location>
        <begin position="25"/>
        <end position="1041"/>
    </location>
</feature>
<sequence length="1041" mass="103249">MSKCRVGIACFLASLLMVFMLGCGQETVVIPDTTRPVVISTNPANGATGVLLNQAITAVFSKALTASTVNATSFTVTAGGSAVAGTVSYSATGNVATFTPSASLAPGTLYTGTLTTAIADTASPSNSLATNYTWTFTTAFLPVVTSTAPVNGATSVPLAQVVSATFSKVMNPSTISASTFTVTASGVAVPGTVSYAGSTATFTPTVALASGTVFVATITSGAQDTNGYGLAANYVWSFTTVIVPPVVISTIPANGATNVPIAQTLSATFSKTMKATSINAATFTLTAGGVPVAGTVAYSGTVATFTPAVNLLSNTAYTATITTGAQDASGNPLTNNYVWSFTTVAVPPTVISTIPVAGATGVPITQAISVTFSKAMSPATLTNATFTVTAVSGAIAGNVTYAGLTATFTPNANLPAGTLLTATITTGAKDTTGTALGANYVWMFRTVPAPTPPAVISTVPLNAATGVPLNQAISATFSEAVDPSTVTAATFTLSAGGVPVAGVVTYVAAGSVATFTPAAPLVATTLYTATITTGVKDLSGTALAANYVWTFTTGAAPDTTPPTVIATNPLNNATAVPYNQAVTATFSKAINATTINATTFTLASPGGVLVPGAVTYAAVGVTATFTPTVNLLPNTLYTATVTTGVKDLAGNALAANYVFTFTTSALPNTTPPFVTLTNPINNATGVPINMAVSATFSEAMDPLTLTTATYTLVSSGGVAVAATVSYDPVTFIATLTPTANLASGTTYIATVTSGAKDLAGNALVNAGGVANPWMFTTGAAIIVPPVNLGTSSLFGAYGGAGITNQGIFTVINGNLGTTGVSTTVTGFHDNTPGCVYTETPLNIGLVNGAIDTAPPPPTVFCPNEGTAVTSAISAQAALDALNAYNTLAGMPGGLDVSNCPGCGGGQAGELGNRTLSPGIYKSAAASFSMTQGDLTLDAHGDPNAFWIFQMSTSLTVGTPSSNRNVLLVNGAQAKNVFWQVGTAATINGILGGGTMVGTIISQAGVSVSTAGVVAITTLNGRAMALFGPVTVVNTVINVPAP</sequence>
<keyword evidence="2 3" id="KW-0732">Signal</keyword>
<dbReference type="Pfam" id="PF13205">
    <property type="entry name" value="Big_5"/>
    <property type="match status" value="7"/>
</dbReference>
<feature type="domain" description="SbsA Ig-like" evidence="4">
    <location>
        <begin position="669"/>
        <end position="777"/>
    </location>
</feature>
<dbReference type="Gene3D" id="2.60.40.1220">
    <property type="match status" value="7"/>
</dbReference>
<feature type="domain" description="SbsA Ig-like" evidence="4">
    <location>
        <begin position="451"/>
        <end position="553"/>
    </location>
</feature>
<reference evidence="5 6" key="1">
    <citation type="submission" date="2016-10" db="EMBL/GenBank/DDBJ databases">
        <authorList>
            <person name="de Groot N.N."/>
        </authorList>
    </citation>
    <scope>NUCLEOTIDE SEQUENCE [LARGE SCALE GENOMIC DNA]</scope>
    <source>
        <strain evidence="5 6">DSM 21001</strain>
    </source>
</reference>
<dbReference type="InterPro" id="IPR032812">
    <property type="entry name" value="SbsA_Ig"/>
</dbReference>
<gene>
    <name evidence="5" type="ORF">SAMN05421771_1862</name>
</gene>
<keyword evidence="6" id="KW-1185">Reference proteome</keyword>
<evidence type="ECO:0000256" key="2">
    <source>
        <dbReference type="ARBA" id="ARBA00022729"/>
    </source>
</evidence>
<feature type="domain" description="SbsA Ig-like" evidence="4">
    <location>
        <begin position="243"/>
        <end position="343"/>
    </location>
</feature>
<comment type="similarity">
    <text evidence="1">Belongs to the ice-binding protein family.</text>
</comment>
<dbReference type="Pfam" id="PF11999">
    <property type="entry name" value="Ice_binding"/>
    <property type="match status" value="1"/>
</dbReference>
<proteinExistence type="inferred from homology"/>
<feature type="domain" description="SbsA Ig-like" evidence="4">
    <location>
        <begin position="346"/>
        <end position="446"/>
    </location>
</feature>
<dbReference type="PROSITE" id="PS51257">
    <property type="entry name" value="PROKAR_LIPOPROTEIN"/>
    <property type="match status" value="1"/>
</dbReference>
<dbReference type="AlphaFoldDB" id="A0A1I6M576"/>
<protein>
    <submittedName>
        <fullName evidence="5">Ig-like domain-containing protein</fullName>
    </submittedName>
</protein>
<organism evidence="5 6">
    <name type="scientific">Granulicella pectinivorans</name>
    <dbReference type="NCBI Taxonomy" id="474950"/>
    <lineage>
        <taxon>Bacteria</taxon>
        <taxon>Pseudomonadati</taxon>
        <taxon>Acidobacteriota</taxon>
        <taxon>Terriglobia</taxon>
        <taxon>Terriglobales</taxon>
        <taxon>Acidobacteriaceae</taxon>
        <taxon>Granulicella</taxon>
    </lineage>
</organism>
<name>A0A1I6M576_9BACT</name>
<accession>A0A1I6M576</accession>
<dbReference type="STRING" id="474950.SAMN05421771_1862"/>
<evidence type="ECO:0000256" key="3">
    <source>
        <dbReference type="SAM" id="SignalP"/>
    </source>
</evidence>
<evidence type="ECO:0000259" key="4">
    <source>
        <dbReference type="Pfam" id="PF13205"/>
    </source>
</evidence>
<evidence type="ECO:0000313" key="5">
    <source>
        <dbReference type="EMBL" id="SFS10875.1"/>
    </source>
</evidence>
<dbReference type="EMBL" id="FOZL01000001">
    <property type="protein sequence ID" value="SFS10875.1"/>
    <property type="molecule type" value="Genomic_DNA"/>
</dbReference>